<organism evidence="3 4">
    <name type="scientific">Vitrella brassicaformis (strain CCMP3155)</name>
    <dbReference type="NCBI Taxonomy" id="1169540"/>
    <lineage>
        <taxon>Eukaryota</taxon>
        <taxon>Sar</taxon>
        <taxon>Alveolata</taxon>
        <taxon>Colpodellida</taxon>
        <taxon>Vitrellaceae</taxon>
        <taxon>Vitrella</taxon>
    </lineage>
</organism>
<feature type="compositionally biased region" description="Low complexity" evidence="1">
    <location>
        <begin position="107"/>
        <end position="121"/>
    </location>
</feature>
<evidence type="ECO:0000313" key="3">
    <source>
        <dbReference type="EMBL" id="CEM07755.1"/>
    </source>
</evidence>
<evidence type="ECO:0000313" key="4">
    <source>
        <dbReference type="Proteomes" id="UP000041254"/>
    </source>
</evidence>
<dbReference type="AlphaFoldDB" id="A0A0G4F5J2"/>
<feature type="region of interest" description="Disordered" evidence="1">
    <location>
        <begin position="103"/>
        <end position="122"/>
    </location>
</feature>
<dbReference type="Proteomes" id="UP000041254">
    <property type="component" value="Unassembled WGS sequence"/>
</dbReference>
<dbReference type="InParanoid" id="A0A0G4F5J2"/>
<protein>
    <submittedName>
        <fullName evidence="3">Uncharacterized protein</fullName>
    </submittedName>
</protein>
<accession>A0A0G4F5J2</accession>
<reference evidence="3 4" key="1">
    <citation type="submission" date="2014-11" db="EMBL/GenBank/DDBJ databases">
        <authorList>
            <person name="Zhu J."/>
            <person name="Qi W."/>
            <person name="Song R."/>
        </authorList>
    </citation>
    <scope>NUCLEOTIDE SEQUENCE [LARGE SCALE GENOMIC DNA]</scope>
</reference>
<dbReference type="EMBL" id="CDMY01000377">
    <property type="protein sequence ID" value="CEM07755.1"/>
    <property type="molecule type" value="Genomic_DNA"/>
</dbReference>
<keyword evidence="2" id="KW-0472">Membrane</keyword>
<proteinExistence type="predicted"/>
<name>A0A0G4F5J2_VITBC</name>
<keyword evidence="2" id="KW-0812">Transmembrane</keyword>
<evidence type="ECO:0000256" key="2">
    <source>
        <dbReference type="SAM" id="Phobius"/>
    </source>
</evidence>
<sequence>MYGDNNGNNGGESMLKGVDEANVAERDLESRAAMAIYSGPSCSSCTFPKRLLYLLLVIGLLIWGMCGYMAIRASRSHVTAELSVRPTFAMFAEHANYCRKETRQQREALTQQQESQQQQQQDKIHDLERESLYWQEEANKYKALCERLQSEREEQQKRDGAVPTAGTIVEGTMRDRVSVRAYYLAEANPSSTPESNWQAASMVELDARHFFFYPSMP</sequence>
<feature type="transmembrane region" description="Helical" evidence="2">
    <location>
        <begin position="51"/>
        <end position="71"/>
    </location>
</feature>
<keyword evidence="4" id="KW-1185">Reference proteome</keyword>
<dbReference type="VEuPathDB" id="CryptoDB:Vbra_4164"/>
<gene>
    <name evidence="3" type="ORF">Vbra_4164</name>
</gene>
<evidence type="ECO:0000256" key="1">
    <source>
        <dbReference type="SAM" id="MobiDB-lite"/>
    </source>
</evidence>
<keyword evidence="2" id="KW-1133">Transmembrane helix</keyword>